<evidence type="ECO:0000313" key="1">
    <source>
        <dbReference type="EMBL" id="QGN66696.1"/>
    </source>
</evidence>
<name>A0A650AF89_9PEZI</name>
<dbReference type="RefSeq" id="YP_009722294.1">
    <property type="nucleotide sequence ID" value="NC_045397.1"/>
</dbReference>
<gene>
    <name evidence="1" type="primary">orf106</name>
</gene>
<dbReference type="EMBL" id="MK527108">
    <property type="protein sequence ID" value="QGN66696.1"/>
    <property type="molecule type" value="Genomic_DNA"/>
</dbReference>
<keyword evidence="1" id="KW-0496">Mitochondrion</keyword>
<geneLocation type="mitochondrion" evidence="1"/>
<organism evidence="1">
    <name type="scientific">Morchella importuna</name>
    <dbReference type="NCBI Taxonomy" id="1174673"/>
    <lineage>
        <taxon>Eukaryota</taxon>
        <taxon>Fungi</taxon>
        <taxon>Dikarya</taxon>
        <taxon>Ascomycota</taxon>
        <taxon>Pezizomycotina</taxon>
        <taxon>Pezizomycetes</taxon>
        <taxon>Pezizales</taxon>
        <taxon>Morchellaceae</taxon>
        <taxon>Morchella</taxon>
    </lineage>
</organism>
<sequence length="106" mass="11266">MVVYSIQHSIGRDPTAGHIVFLARLSEEQLPAGSGGCNMRSSRSCSAAKNPFFLFLLKNLFAPEPGVVFISVIGAIVLLPSPLPLPSCALNCIYPAPWILPIDGST</sequence>
<reference evidence="1" key="1">
    <citation type="submission" date="2019-02" db="EMBL/GenBank/DDBJ databases">
        <title>The largest mitochondrial genome of Morchella importuna (272.2 kb) among fungi reservoir of numerous mitochondrial ORFs, repeatitive sequences and nuclear genome horizontal transfer.</title>
        <authorList>
            <person name="Liu W."/>
            <person name="Bian Y."/>
        </authorList>
    </citation>
    <scope>NUCLEOTIDE SEQUENCE</scope>
</reference>
<accession>A0A650AF89</accession>
<proteinExistence type="predicted"/>
<dbReference type="GeneID" id="42906136"/>
<dbReference type="AlphaFoldDB" id="A0A650AF89"/>
<protein>
    <submittedName>
        <fullName evidence="1">Uncharacterized protein</fullName>
    </submittedName>
</protein>